<organism evidence="2">
    <name type="scientific">marine sediment metagenome</name>
    <dbReference type="NCBI Taxonomy" id="412755"/>
    <lineage>
        <taxon>unclassified sequences</taxon>
        <taxon>metagenomes</taxon>
        <taxon>ecological metagenomes</taxon>
    </lineage>
</organism>
<gene>
    <name evidence="2" type="ORF">LCGC14_0237460</name>
</gene>
<dbReference type="InterPro" id="IPR035616">
    <property type="entry name" value="MvaT_DBD"/>
</dbReference>
<name>A0A0F9UD74_9ZZZZ</name>
<sequence length="115" mass="12834">MSKLAAFRELEKQIAELEAKKEKLAKSEELTSELEFTDKLKALVAEYGYSPEQVISLLNPNAGTSSEGKTRRERTAKTYVNPHTGESVITKGGNNKTLKAWKAQYGEEAVKSWVQ</sequence>
<feature type="domain" description="MvaT DNA-binding" evidence="1">
    <location>
        <begin position="77"/>
        <end position="113"/>
    </location>
</feature>
<dbReference type="CDD" id="cd16170">
    <property type="entry name" value="MvaT_DBD"/>
    <property type="match status" value="1"/>
</dbReference>
<dbReference type="NCBIfam" id="NF041859">
    <property type="entry name" value="silencer_MvaTU"/>
    <property type="match status" value="1"/>
</dbReference>
<evidence type="ECO:0000313" key="2">
    <source>
        <dbReference type="EMBL" id="KKN89614.1"/>
    </source>
</evidence>
<protein>
    <recommendedName>
        <fullName evidence="1">MvaT DNA-binding domain-containing protein</fullName>
    </recommendedName>
</protein>
<reference evidence="2" key="1">
    <citation type="journal article" date="2015" name="Nature">
        <title>Complex archaea that bridge the gap between prokaryotes and eukaryotes.</title>
        <authorList>
            <person name="Spang A."/>
            <person name="Saw J.H."/>
            <person name="Jorgensen S.L."/>
            <person name="Zaremba-Niedzwiedzka K."/>
            <person name="Martijn J."/>
            <person name="Lind A.E."/>
            <person name="van Eijk R."/>
            <person name="Schleper C."/>
            <person name="Guy L."/>
            <person name="Ettema T.J."/>
        </authorList>
    </citation>
    <scope>NUCLEOTIDE SEQUENCE</scope>
</reference>
<dbReference type="EMBL" id="LAZR01000117">
    <property type="protein sequence ID" value="KKN89614.1"/>
    <property type="molecule type" value="Genomic_DNA"/>
</dbReference>
<proteinExistence type="predicted"/>
<dbReference type="AlphaFoldDB" id="A0A0F9UD74"/>
<comment type="caution">
    <text evidence="2">The sequence shown here is derived from an EMBL/GenBank/DDBJ whole genome shotgun (WGS) entry which is preliminary data.</text>
</comment>
<dbReference type="Pfam" id="PF22055">
    <property type="entry name" value="MvaT_DBD"/>
    <property type="match status" value="1"/>
</dbReference>
<accession>A0A0F9UD74</accession>
<evidence type="ECO:0000259" key="1">
    <source>
        <dbReference type="Pfam" id="PF22055"/>
    </source>
</evidence>